<dbReference type="PANTHER" id="PTHR45688:SF13">
    <property type="entry name" value="ALANINE--GLYOXYLATE AMINOTRANSFERASE 2-LIKE"/>
    <property type="match status" value="1"/>
</dbReference>
<dbReference type="AlphaFoldDB" id="A0A6P0HMP1"/>
<dbReference type="Gene3D" id="3.90.1150.10">
    <property type="entry name" value="Aspartate Aminotransferase, domain 1"/>
    <property type="match status" value="1"/>
</dbReference>
<keyword evidence="4" id="KW-0808">Transferase</keyword>
<evidence type="ECO:0000313" key="5">
    <source>
        <dbReference type="Proteomes" id="UP000468687"/>
    </source>
</evidence>
<dbReference type="Gene3D" id="3.40.640.10">
    <property type="entry name" value="Type I PLP-dependent aspartate aminotransferase-like (Major domain)"/>
    <property type="match status" value="1"/>
</dbReference>
<name>A0A6P0HMP1_9ACTN</name>
<dbReference type="InterPro" id="IPR015421">
    <property type="entry name" value="PyrdxlP-dep_Trfase_major"/>
</dbReference>
<evidence type="ECO:0000256" key="2">
    <source>
        <dbReference type="ARBA" id="ARBA00022898"/>
    </source>
</evidence>
<protein>
    <submittedName>
        <fullName evidence="4">Aspartate aminotransferase family protein</fullName>
    </submittedName>
</protein>
<evidence type="ECO:0000313" key="4">
    <source>
        <dbReference type="EMBL" id="NEN79866.1"/>
    </source>
</evidence>
<keyword evidence="4" id="KW-0032">Aminotransferase</keyword>
<dbReference type="Pfam" id="PF00202">
    <property type="entry name" value="Aminotran_3"/>
    <property type="match status" value="1"/>
</dbReference>
<organism evidence="4 5">
    <name type="scientific">Nocardioides zeae</name>
    <dbReference type="NCBI Taxonomy" id="1457234"/>
    <lineage>
        <taxon>Bacteria</taxon>
        <taxon>Bacillati</taxon>
        <taxon>Actinomycetota</taxon>
        <taxon>Actinomycetes</taxon>
        <taxon>Propionibacteriales</taxon>
        <taxon>Nocardioidaceae</taxon>
        <taxon>Nocardioides</taxon>
    </lineage>
</organism>
<dbReference type="PIRSF" id="PIRSF000521">
    <property type="entry name" value="Transaminase_4ab_Lys_Orn"/>
    <property type="match status" value="1"/>
</dbReference>
<gene>
    <name evidence="4" type="ORF">G3T38_16475</name>
</gene>
<proteinExistence type="inferred from homology"/>
<dbReference type="PANTHER" id="PTHR45688">
    <property type="match status" value="1"/>
</dbReference>
<dbReference type="SUPFAM" id="SSF53383">
    <property type="entry name" value="PLP-dependent transferases"/>
    <property type="match status" value="1"/>
</dbReference>
<dbReference type="InterPro" id="IPR005814">
    <property type="entry name" value="Aminotrans_3"/>
</dbReference>
<evidence type="ECO:0000256" key="3">
    <source>
        <dbReference type="RuleBase" id="RU003560"/>
    </source>
</evidence>
<dbReference type="CDD" id="cd00610">
    <property type="entry name" value="OAT_like"/>
    <property type="match status" value="1"/>
</dbReference>
<dbReference type="GO" id="GO:0030170">
    <property type="term" value="F:pyridoxal phosphate binding"/>
    <property type="evidence" value="ECO:0007669"/>
    <property type="project" value="InterPro"/>
</dbReference>
<evidence type="ECO:0000256" key="1">
    <source>
        <dbReference type="ARBA" id="ARBA00008954"/>
    </source>
</evidence>
<keyword evidence="2 3" id="KW-0663">Pyridoxal phosphate</keyword>
<sequence length="462" mass="47355">MLVGSPIPKGEPVATRSSILDANAYRPDADGPGTGAGDLLRRRAAALGPAYRLFYREPLELVRGSGAYLYDADGRAYLDAYNNVASVGHAHPRVAAAVARQAATLSTHTRYVDAGLVAYAERLLGLLPPAVDQVMLTCTGSEANDLALRVAAAATGGTGVIVTEEAYHGNTALVTGASPSLGRGAPRGEHVWTVPAPDPLRRPGADPAAELLAAVHGALDAMAVAGVRPSAFLVDSILSSDGVHSHPAGYLAPAVEAVRAAGGVLVADEVQPGFARTGSAFWGFERHGLDPEIVTMGKPMGNGLPIAGMAARAAVLEPFASTVPYFNTFGGNHVSVAAAAAVLDVIEEEGLQENAARVGAALRTGVREVAAHHPVVADVRGDGLFVGVELVAAEGSTEPGTELAADVVNGMRDRGVLTSVCGPWGSTLKVRPPLVATERDAARFVEVLGEVLSAYPGPPRPA</sequence>
<dbReference type="InterPro" id="IPR015422">
    <property type="entry name" value="PyrdxlP-dep_Trfase_small"/>
</dbReference>
<dbReference type="Proteomes" id="UP000468687">
    <property type="component" value="Unassembled WGS sequence"/>
</dbReference>
<comment type="similarity">
    <text evidence="1 3">Belongs to the class-III pyridoxal-phosphate-dependent aminotransferase family.</text>
</comment>
<keyword evidence="5" id="KW-1185">Reference proteome</keyword>
<dbReference type="EMBL" id="JAAGXA010000012">
    <property type="protein sequence ID" value="NEN79866.1"/>
    <property type="molecule type" value="Genomic_DNA"/>
</dbReference>
<accession>A0A6P0HMP1</accession>
<dbReference type="GO" id="GO:0008483">
    <property type="term" value="F:transaminase activity"/>
    <property type="evidence" value="ECO:0007669"/>
    <property type="project" value="UniProtKB-KW"/>
</dbReference>
<dbReference type="InterPro" id="IPR015424">
    <property type="entry name" value="PyrdxlP-dep_Trfase"/>
</dbReference>
<comment type="caution">
    <text evidence="4">The sequence shown here is derived from an EMBL/GenBank/DDBJ whole genome shotgun (WGS) entry which is preliminary data.</text>
</comment>
<reference evidence="4 5" key="1">
    <citation type="journal article" date="2014" name="Int. J. Syst. Evol. Microbiol.">
        <title>Nocardioides zeae sp. nov., isolated from the stem of Zea mays.</title>
        <authorList>
            <person name="Glaeser S.P."/>
            <person name="McInroy J.A."/>
            <person name="Busse H.J."/>
            <person name="Kampfer P."/>
        </authorList>
    </citation>
    <scope>NUCLEOTIDE SEQUENCE [LARGE SCALE GENOMIC DNA]</scope>
    <source>
        <strain evidence="4 5">JCM 30728</strain>
    </source>
</reference>